<dbReference type="PhylomeDB" id="B6QSR3"/>
<dbReference type="VEuPathDB" id="FungiDB:PMAA_001820"/>
<reference evidence="2" key="1">
    <citation type="journal article" date="2015" name="Genome Announc.">
        <title>Genome sequence of the AIDS-associated pathogen Penicillium marneffei (ATCC18224) and its near taxonomic relative Talaromyces stipitatus (ATCC10500).</title>
        <authorList>
            <person name="Nierman W.C."/>
            <person name="Fedorova-Abrams N.D."/>
            <person name="Andrianopoulos A."/>
        </authorList>
    </citation>
    <scope>NUCLEOTIDE SEQUENCE [LARGE SCALE GENOMIC DNA]</scope>
    <source>
        <strain evidence="2">ATCC 18224 / CBS 334.59 / QM 7333</strain>
    </source>
</reference>
<keyword evidence="2" id="KW-1185">Reference proteome</keyword>
<gene>
    <name evidence="1" type="ORF">PMAA_001820</name>
</gene>
<accession>B6QSR3</accession>
<organism evidence="1 2">
    <name type="scientific">Talaromyces marneffei (strain ATCC 18224 / CBS 334.59 / QM 7333)</name>
    <name type="common">Penicillium marneffei</name>
    <dbReference type="NCBI Taxonomy" id="441960"/>
    <lineage>
        <taxon>Eukaryota</taxon>
        <taxon>Fungi</taxon>
        <taxon>Dikarya</taxon>
        <taxon>Ascomycota</taxon>
        <taxon>Pezizomycotina</taxon>
        <taxon>Eurotiomycetes</taxon>
        <taxon>Eurotiomycetidae</taxon>
        <taxon>Eurotiales</taxon>
        <taxon>Trichocomaceae</taxon>
        <taxon>Talaromyces</taxon>
        <taxon>Talaromyces sect. Talaromyces</taxon>
    </lineage>
</organism>
<name>B6QSR3_TALMQ</name>
<protein>
    <submittedName>
        <fullName evidence="1">Uncharacterized protein</fullName>
    </submittedName>
</protein>
<dbReference type="EMBL" id="DS995905">
    <property type="protein sequence ID" value="EEA19387.1"/>
    <property type="molecule type" value="Genomic_DNA"/>
</dbReference>
<proteinExistence type="predicted"/>
<dbReference type="HOGENOM" id="CLU_2073963_0_0_1"/>
<dbReference type="AlphaFoldDB" id="B6QSR3"/>
<sequence length="118" mass="13491">MSTLGEKTLSKCQYQYTRLLAPDFDTVQLTPEEALIMSAVEETLGNICLWVVTAGLAIEREWLDRFERLQYSSPGTKSFTALVSRLNSWQTGLEELMAWLGWVDQWTYCKDGCAQDEI</sequence>
<dbReference type="Proteomes" id="UP000001294">
    <property type="component" value="Unassembled WGS sequence"/>
</dbReference>
<evidence type="ECO:0000313" key="2">
    <source>
        <dbReference type="Proteomes" id="UP000001294"/>
    </source>
</evidence>
<evidence type="ECO:0000313" key="1">
    <source>
        <dbReference type="EMBL" id="EEA19387.1"/>
    </source>
</evidence>